<dbReference type="OrthoDB" id="10039566at2759"/>
<evidence type="ECO:0000256" key="1">
    <source>
        <dbReference type="SAM" id="MobiDB-lite"/>
    </source>
</evidence>
<evidence type="ECO:0000313" key="2">
    <source>
        <dbReference type="EMBL" id="KAG0282755.1"/>
    </source>
</evidence>
<feature type="region of interest" description="Disordered" evidence="1">
    <location>
        <begin position="349"/>
        <end position="387"/>
    </location>
</feature>
<dbReference type="Pfam" id="PF12505">
    <property type="entry name" value="DUF3712"/>
    <property type="match status" value="1"/>
</dbReference>
<name>A0A9P6QP23_9FUNG</name>
<dbReference type="Proteomes" id="UP000823405">
    <property type="component" value="Unassembled WGS sequence"/>
</dbReference>
<protein>
    <submittedName>
        <fullName evidence="2">Uncharacterized protein</fullName>
    </submittedName>
</protein>
<gene>
    <name evidence="2" type="ORF">BGZ97_008862</name>
</gene>
<reference evidence="2" key="1">
    <citation type="journal article" date="2020" name="Fungal Divers.">
        <title>Resolving the Mortierellaceae phylogeny through synthesis of multi-gene phylogenetics and phylogenomics.</title>
        <authorList>
            <person name="Vandepol N."/>
            <person name="Liber J."/>
            <person name="Desiro A."/>
            <person name="Na H."/>
            <person name="Kennedy M."/>
            <person name="Barry K."/>
            <person name="Grigoriev I.V."/>
            <person name="Miller A.N."/>
            <person name="O'Donnell K."/>
            <person name="Stajich J.E."/>
            <person name="Bonito G."/>
        </authorList>
    </citation>
    <scope>NUCLEOTIDE SEQUENCE</scope>
    <source>
        <strain evidence="2">NVP60</strain>
    </source>
</reference>
<evidence type="ECO:0000313" key="3">
    <source>
        <dbReference type="Proteomes" id="UP000823405"/>
    </source>
</evidence>
<sequence length="387" mass="41511">LDLGPFGLVEIKGIPLNVKTTMAGLQGLKDIKFVSLVNLNPDAWISGFTFVTTIVNIHNPSQLTLKIGDMSMAAGYGGYGPDDRIGFTQLYNLLLVPGDNIVPSLLGQNSALLNAAAFANATDKHDVTMTLWANSSATTNPALNAGLTSLSTSVLLPKQLIVVPSPPLPYGDVWSVKILPDTVNTGIVEVSAVFNNPYLYEFSMLRIATDADGGILPEIQGMMITPPQQNNINLFDFTQDLNFSLQKGESKTVKFPMKLRRQGSQANMLKNLDYLLSAAAAGPFKTMSTVFVPKIIIHGYPAAVLPDYTTNLFYKENGGMITLQTGPDFPMIKDWFYKQYGITTTPTSVATSPPTVVPSTIPTPDVTPAPTLTPPPEVTPPPVAPAA</sequence>
<feature type="compositionally biased region" description="Low complexity" evidence="1">
    <location>
        <begin position="349"/>
        <end position="364"/>
    </location>
</feature>
<dbReference type="EMBL" id="JAAAIN010004117">
    <property type="protein sequence ID" value="KAG0282755.1"/>
    <property type="molecule type" value="Genomic_DNA"/>
</dbReference>
<proteinExistence type="predicted"/>
<feature type="non-terminal residue" evidence="2">
    <location>
        <position position="1"/>
    </location>
</feature>
<dbReference type="AlphaFoldDB" id="A0A9P6QP23"/>
<dbReference type="InterPro" id="IPR022185">
    <property type="entry name" value="DUF3712"/>
</dbReference>
<feature type="compositionally biased region" description="Pro residues" evidence="1">
    <location>
        <begin position="365"/>
        <end position="387"/>
    </location>
</feature>
<comment type="caution">
    <text evidence="2">The sequence shown here is derived from an EMBL/GenBank/DDBJ whole genome shotgun (WGS) entry which is preliminary data.</text>
</comment>
<organism evidence="2 3">
    <name type="scientific">Linnemannia gamsii</name>
    <dbReference type="NCBI Taxonomy" id="64522"/>
    <lineage>
        <taxon>Eukaryota</taxon>
        <taxon>Fungi</taxon>
        <taxon>Fungi incertae sedis</taxon>
        <taxon>Mucoromycota</taxon>
        <taxon>Mortierellomycotina</taxon>
        <taxon>Mortierellomycetes</taxon>
        <taxon>Mortierellales</taxon>
        <taxon>Mortierellaceae</taxon>
        <taxon>Linnemannia</taxon>
    </lineage>
</organism>
<accession>A0A9P6QP23</accession>
<keyword evidence="3" id="KW-1185">Reference proteome</keyword>